<dbReference type="Gene3D" id="1.20.5.1930">
    <property type="match status" value="1"/>
</dbReference>
<dbReference type="GO" id="GO:0000155">
    <property type="term" value="F:phosphorelay sensor kinase activity"/>
    <property type="evidence" value="ECO:0007669"/>
    <property type="project" value="InterPro"/>
</dbReference>
<sequence length="395" mass="41648">MTSTARPAIATTGPRWRALPRVAQITVQVILMVAVGVEVVTVAVSRAPVIQYVPAVAMTAGILLGRFGRSWGYVGLGLVALAPMIAVLVDRQATGIWSMACLAAFWFVLRGLSAWVVGVVIGVANFVAVGWEAGTIDVRYDTSSSVSAFAAAVCAAIASALRGNYRYRVEAEARMREAEQGRQAAVERGVAQERLRIARDLHDGVGHQIAVVNMHLGAAEVHLSDPRALRGDLVAARAAVQAVLRETQQILAVLRVDNAGERPQATPSHAAVGDLVESYRQAGMVVNANIGSFGIALSGQSSVAVYRVVQEALTNAHKHGVGPVSLEISQNGEGLVSIEVANMRRSTSSPGPGGGNGLIGMRERVESVGGSLRTRADDRLFWIVATIPADGREAR</sequence>
<dbReference type="EMBL" id="LT618793">
    <property type="protein sequence ID" value="SCQ75813.1"/>
    <property type="molecule type" value="Genomic_DNA"/>
</dbReference>
<evidence type="ECO:0000256" key="3">
    <source>
        <dbReference type="ARBA" id="ARBA00022553"/>
    </source>
</evidence>
<protein>
    <recommendedName>
        <fullName evidence="2">histidine kinase</fullName>
        <ecNumber evidence="2">2.7.13.3</ecNumber>
    </recommendedName>
</protein>
<accession>A0A0A8RY72</accession>
<dbReference type="OMA" id="RIHREHW"/>
<dbReference type="InterPro" id="IPR011712">
    <property type="entry name" value="Sig_transdc_His_kin_sub3_dim/P"/>
</dbReference>
<feature type="transmembrane region" description="Helical" evidence="9">
    <location>
        <begin position="71"/>
        <end position="89"/>
    </location>
</feature>
<evidence type="ECO:0000256" key="9">
    <source>
        <dbReference type="SAM" id="Phobius"/>
    </source>
</evidence>
<dbReference type="InterPro" id="IPR036890">
    <property type="entry name" value="HATPase_C_sf"/>
</dbReference>
<keyword evidence="9" id="KW-1133">Transmembrane helix</keyword>
<dbReference type="PANTHER" id="PTHR24421">
    <property type="entry name" value="NITRATE/NITRITE SENSOR PROTEIN NARX-RELATED"/>
    <property type="match status" value="1"/>
</dbReference>
<comment type="catalytic activity">
    <reaction evidence="1">
        <text>ATP + protein L-histidine = ADP + protein N-phospho-L-histidine.</text>
        <dbReference type="EC" id="2.7.13.3"/>
    </reaction>
</comment>
<evidence type="ECO:0000256" key="5">
    <source>
        <dbReference type="ARBA" id="ARBA00022741"/>
    </source>
</evidence>
<dbReference type="RefSeq" id="WP_013161642.1">
    <property type="nucleotide sequence ID" value="NZ_CCYZ01000008.1"/>
</dbReference>
<feature type="transmembrane region" description="Helical" evidence="9">
    <location>
        <begin position="146"/>
        <end position="165"/>
    </location>
</feature>
<reference evidence="11 12" key="1">
    <citation type="submission" date="2016-09" db="EMBL/GenBank/DDBJ databases">
        <authorList>
            <person name="Laine KS P."/>
        </authorList>
    </citation>
    <scope>NUCLEOTIDE SEQUENCE [LARGE SCALE GENOMIC DNA]</scope>
    <source>
        <strain evidence="11">PFRJS-23</strain>
    </source>
</reference>
<dbReference type="Gene3D" id="3.30.565.10">
    <property type="entry name" value="Histidine kinase-like ATPase, C-terminal domain"/>
    <property type="match status" value="1"/>
</dbReference>
<evidence type="ECO:0000259" key="10">
    <source>
        <dbReference type="Pfam" id="PF07730"/>
    </source>
</evidence>
<dbReference type="PANTHER" id="PTHR24421:SF10">
    <property type="entry name" value="NITRATE_NITRITE SENSOR PROTEIN NARQ"/>
    <property type="match status" value="1"/>
</dbReference>
<dbReference type="InterPro" id="IPR050482">
    <property type="entry name" value="Sensor_HK_TwoCompSys"/>
</dbReference>
<dbReference type="GO" id="GO:0005524">
    <property type="term" value="F:ATP binding"/>
    <property type="evidence" value="ECO:0007669"/>
    <property type="project" value="UniProtKB-KW"/>
</dbReference>
<keyword evidence="6 11" id="KW-0418">Kinase</keyword>
<evidence type="ECO:0000313" key="12">
    <source>
        <dbReference type="Proteomes" id="UP000250080"/>
    </source>
</evidence>
<name>A0A0A8RY72_9ACTN</name>
<keyword evidence="9" id="KW-0812">Transmembrane</keyword>
<dbReference type="GO" id="GO:0016020">
    <property type="term" value="C:membrane"/>
    <property type="evidence" value="ECO:0007669"/>
    <property type="project" value="InterPro"/>
</dbReference>
<evidence type="ECO:0000256" key="6">
    <source>
        <dbReference type="ARBA" id="ARBA00022777"/>
    </source>
</evidence>
<evidence type="ECO:0000256" key="7">
    <source>
        <dbReference type="ARBA" id="ARBA00022840"/>
    </source>
</evidence>
<keyword evidence="9" id="KW-0472">Membrane</keyword>
<organism evidence="11 12">
    <name type="scientific">Propionibacterium freudenreichii</name>
    <dbReference type="NCBI Taxonomy" id="1744"/>
    <lineage>
        <taxon>Bacteria</taxon>
        <taxon>Bacillati</taxon>
        <taxon>Actinomycetota</taxon>
        <taxon>Actinomycetes</taxon>
        <taxon>Propionibacteriales</taxon>
        <taxon>Propionibacteriaceae</taxon>
        <taxon>Propionibacterium</taxon>
    </lineage>
</organism>
<dbReference type="SUPFAM" id="SSF55874">
    <property type="entry name" value="ATPase domain of HSP90 chaperone/DNA topoisomerase II/histidine kinase"/>
    <property type="match status" value="1"/>
</dbReference>
<dbReference type="AlphaFoldDB" id="A0A0A8RY72"/>
<evidence type="ECO:0000313" key="11">
    <source>
        <dbReference type="EMBL" id="SCQ75813.1"/>
    </source>
</evidence>
<evidence type="ECO:0000256" key="2">
    <source>
        <dbReference type="ARBA" id="ARBA00012438"/>
    </source>
</evidence>
<evidence type="ECO:0000256" key="1">
    <source>
        <dbReference type="ARBA" id="ARBA00000085"/>
    </source>
</evidence>
<keyword evidence="7" id="KW-0067">ATP-binding</keyword>
<evidence type="ECO:0000256" key="8">
    <source>
        <dbReference type="ARBA" id="ARBA00023012"/>
    </source>
</evidence>
<keyword evidence="8" id="KW-0902">Two-component regulatory system</keyword>
<keyword evidence="4" id="KW-0808">Transferase</keyword>
<evidence type="ECO:0000256" key="4">
    <source>
        <dbReference type="ARBA" id="ARBA00022679"/>
    </source>
</evidence>
<dbReference type="GO" id="GO:0046983">
    <property type="term" value="F:protein dimerization activity"/>
    <property type="evidence" value="ECO:0007669"/>
    <property type="project" value="InterPro"/>
</dbReference>
<proteinExistence type="predicted"/>
<keyword evidence="5" id="KW-0547">Nucleotide-binding</keyword>
<dbReference type="Proteomes" id="UP000250080">
    <property type="component" value="Chromosome I"/>
</dbReference>
<dbReference type="Pfam" id="PF07730">
    <property type="entry name" value="HisKA_3"/>
    <property type="match status" value="1"/>
</dbReference>
<dbReference type="EC" id="2.7.13.3" evidence="2"/>
<keyword evidence="3" id="KW-0597">Phosphoprotein</keyword>
<feature type="domain" description="Signal transduction histidine kinase subgroup 3 dimerisation and phosphoacceptor" evidence="10">
    <location>
        <begin position="193"/>
        <end position="255"/>
    </location>
</feature>
<feature type="transmembrane region" description="Helical" evidence="9">
    <location>
        <begin position="22"/>
        <end position="42"/>
    </location>
</feature>
<gene>
    <name evidence="11" type="ORF">PFR_JS23_504</name>
</gene>
<feature type="transmembrane region" description="Helical" evidence="9">
    <location>
        <begin position="101"/>
        <end position="126"/>
    </location>
</feature>